<evidence type="ECO:0000256" key="1">
    <source>
        <dbReference type="ARBA" id="ARBA00004141"/>
    </source>
</evidence>
<comment type="similarity">
    <text evidence="2">Belongs to the oxidase-dependent Fe transporter (OFeT) (TC 9.A.10.1) family.</text>
</comment>
<evidence type="ECO:0000256" key="6">
    <source>
        <dbReference type="SAM" id="MobiDB-lite"/>
    </source>
</evidence>
<reference evidence="8" key="1">
    <citation type="submission" date="2021-01" db="EMBL/GenBank/DDBJ databases">
        <authorList>
            <person name="Corre E."/>
            <person name="Pelletier E."/>
            <person name="Niang G."/>
            <person name="Scheremetjew M."/>
            <person name="Finn R."/>
            <person name="Kale V."/>
            <person name="Holt S."/>
            <person name="Cochrane G."/>
            <person name="Meng A."/>
            <person name="Brown T."/>
            <person name="Cohen L."/>
        </authorList>
    </citation>
    <scope>NUCLEOTIDE SEQUENCE</scope>
    <source>
        <strain evidence="8">B650</strain>
    </source>
</reference>
<feature type="transmembrane region" description="Helical" evidence="7">
    <location>
        <begin position="157"/>
        <end position="177"/>
    </location>
</feature>
<name>A0A7S2LHM7_9STRA</name>
<dbReference type="AlphaFoldDB" id="A0A7S2LHM7"/>
<sequence>MGLWDIGIATIFAREFLEASIIIGQYRTVIKKSDNWKPEDEPAALKAVNQAATVAFIVAVILCVCTIIPLAVLSNEMDDKTADIIEGVSKVVAAVCILQLSLKIPKFMGFYPSKKKEKDAGATMKEIRFNVAWNIWREMAECGVFLIPFILDGEWEAIPLSALAGTVIALIMGGLIYWGNKKQQSRFNICVFMSYLLAQLSTGLFVGGCHEFEEVWGETKKVWKIEADFWNHKELPMAIIKPFGYSSSRTELQIACFWSWTALAAGLHVWKYKQAQKLKEQKSQETDSDNDVDKQVAPEEAV</sequence>
<comment type="subcellular location">
    <subcellularLocation>
        <location evidence="1">Membrane</location>
        <topology evidence="1">Multi-pass membrane protein</topology>
    </subcellularLocation>
</comment>
<evidence type="ECO:0000256" key="2">
    <source>
        <dbReference type="ARBA" id="ARBA00008333"/>
    </source>
</evidence>
<dbReference type="GO" id="GO:0015093">
    <property type="term" value="F:ferrous iron transmembrane transporter activity"/>
    <property type="evidence" value="ECO:0007669"/>
    <property type="project" value="TreeGrafter"/>
</dbReference>
<keyword evidence="3 7" id="KW-0812">Transmembrane</keyword>
<evidence type="ECO:0000256" key="3">
    <source>
        <dbReference type="ARBA" id="ARBA00022692"/>
    </source>
</evidence>
<evidence type="ECO:0000256" key="4">
    <source>
        <dbReference type="ARBA" id="ARBA00022989"/>
    </source>
</evidence>
<feature type="region of interest" description="Disordered" evidence="6">
    <location>
        <begin position="279"/>
        <end position="302"/>
    </location>
</feature>
<dbReference type="EMBL" id="HBGY01029013">
    <property type="protein sequence ID" value="CAD9605000.1"/>
    <property type="molecule type" value="Transcribed_RNA"/>
</dbReference>
<accession>A0A7S2LHM7</accession>
<dbReference type="PANTHER" id="PTHR31632">
    <property type="entry name" value="IRON TRANSPORTER FTH1"/>
    <property type="match status" value="1"/>
</dbReference>
<keyword evidence="4 7" id="KW-1133">Transmembrane helix</keyword>
<keyword evidence="5 7" id="KW-0472">Membrane</keyword>
<feature type="transmembrane region" description="Helical" evidence="7">
    <location>
        <begin position="47"/>
        <end position="71"/>
    </location>
</feature>
<evidence type="ECO:0000256" key="7">
    <source>
        <dbReference type="SAM" id="Phobius"/>
    </source>
</evidence>
<evidence type="ECO:0000313" key="8">
    <source>
        <dbReference type="EMBL" id="CAD9605000.1"/>
    </source>
</evidence>
<dbReference type="PANTHER" id="PTHR31632:SF2">
    <property type="entry name" value="PLASMA MEMBRANE IRON PERMEASE"/>
    <property type="match status" value="1"/>
</dbReference>
<evidence type="ECO:0000256" key="5">
    <source>
        <dbReference type="ARBA" id="ARBA00023136"/>
    </source>
</evidence>
<gene>
    <name evidence="8" type="ORF">LDAN0321_LOCUS17989</name>
</gene>
<proteinExistence type="inferred from homology"/>
<dbReference type="InterPro" id="IPR004923">
    <property type="entry name" value="FTR1/Fip1/EfeU"/>
</dbReference>
<dbReference type="Pfam" id="PF03239">
    <property type="entry name" value="FTR1"/>
    <property type="match status" value="1"/>
</dbReference>
<organism evidence="8">
    <name type="scientific">Leptocylindrus danicus</name>
    <dbReference type="NCBI Taxonomy" id="163516"/>
    <lineage>
        <taxon>Eukaryota</taxon>
        <taxon>Sar</taxon>
        <taxon>Stramenopiles</taxon>
        <taxon>Ochrophyta</taxon>
        <taxon>Bacillariophyta</taxon>
        <taxon>Coscinodiscophyceae</taxon>
        <taxon>Chaetocerotophycidae</taxon>
        <taxon>Leptocylindrales</taxon>
        <taxon>Leptocylindraceae</taxon>
        <taxon>Leptocylindrus</taxon>
    </lineage>
</organism>
<dbReference type="GO" id="GO:0033573">
    <property type="term" value="C:high-affinity iron permease complex"/>
    <property type="evidence" value="ECO:0007669"/>
    <property type="project" value="InterPro"/>
</dbReference>
<protein>
    <submittedName>
        <fullName evidence="8">Uncharacterized protein</fullName>
    </submittedName>
</protein>